<evidence type="ECO:0008006" key="9">
    <source>
        <dbReference type="Google" id="ProtNLM"/>
    </source>
</evidence>
<evidence type="ECO:0000256" key="2">
    <source>
        <dbReference type="ARBA" id="ARBA00022448"/>
    </source>
</evidence>
<feature type="compositionally biased region" description="Acidic residues" evidence="6">
    <location>
        <begin position="46"/>
        <end position="58"/>
    </location>
</feature>
<dbReference type="GO" id="GO:0019905">
    <property type="term" value="F:syntaxin binding"/>
    <property type="evidence" value="ECO:0007669"/>
    <property type="project" value="InterPro"/>
</dbReference>
<dbReference type="PANTHER" id="PTHR16705:SF4">
    <property type="entry name" value="COMPLEXIN"/>
    <property type="match status" value="1"/>
</dbReference>
<evidence type="ECO:0000313" key="8">
    <source>
        <dbReference type="Proteomes" id="UP000835052"/>
    </source>
</evidence>
<dbReference type="Gene3D" id="1.20.5.580">
    <property type="entry name" value="Single Helix bin"/>
    <property type="match status" value="1"/>
</dbReference>
<evidence type="ECO:0000256" key="5">
    <source>
        <dbReference type="ARBA" id="ARBA00037297"/>
    </source>
</evidence>
<keyword evidence="2" id="KW-0813">Transport</keyword>
<dbReference type="GO" id="GO:0046928">
    <property type="term" value="P:regulation of neurotransmitter secretion"/>
    <property type="evidence" value="ECO:0007669"/>
    <property type="project" value="TreeGrafter"/>
</dbReference>
<protein>
    <recommendedName>
        <fullName evidence="9">Complexin-1</fullName>
    </recommendedName>
</protein>
<dbReference type="InterPro" id="IPR008849">
    <property type="entry name" value="Synaphin"/>
</dbReference>
<dbReference type="OrthoDB" id="6229630at2759"/>
<keyword evidence="3" id="KW-0268">Exocytosis</keyword>
<name>A0A8S1GVQ3_9PELO</name>
<dbReference type="GO" id="GO:0043195">
    <property type="term" value="C:terminal bouton"/>
    <property type="evidence" value="ECO:0007669"/>
    <property type="project" value="TreeGrafter"/>
</dbReference>
<sequence>MYWIGSDLLASHMEATATGIALSGIGLGSNPFSGFFKGGFEKLTGENDDNREEMEDPELVAARQEQERRRKDKHRKMEAEREKMRQNIRDKYKLKKRDDSSQEIAGRITSQRKTPEQVAIESNQVEDDGFLAQLGLTEPLERAKNAVTGAFTAAKGYFSFGFQK</sequence>
<keyword evidence="4" id="KW-0532">Neurotransmitter transport</keyword>
<comment type="similarity">
    <text evidence="1">Belongs to the complexin/synaphin family.</text>
</comment>
<dbReference type="Pfam" id="PF05835">
    <property type="entry name" value="Synaphin"/>
    <property type="match status" value="1"/>
</dbReference>
<comment type="function">
    <text evidence="5">Positively regulates a late step in synaptic vesicle exocytosis.</text>
</comment>
<dbReference type="GO" id="GO:0031201">
    <property type="term" value="C:SNARE complex"/>
    <property type="evidence" value="ECO:0007669"/>
    <property type="project" value="TreeGrafter"/>
</dbReference>
<proteinExistence type="inferred from homology"/>
<keyword evidence="8" id="KW-1185">Reference proteome</keyword>
<evidence type="ECO:0000256" key="4">
    <source>
        <dbReference type="ARBA" id="ARBA00022775"/>
    </source>
</evidence>
<comment type="caution">
    <text evidence="7">The sequence shown here is derived from an EMBL/GenBank/DDBJ whole genome shotgun (WGS) entry which is preliminary data.</text>
</comment>
<dbReference type="Proteomes" id="UP000835052">
    <property type="component" value="Unassembled WGS sequence"/>
</dbReference>
<gene>
    <name evidence="7" type="ORF">CAUJ_LOCUS3093</name>
</gene>
<dbReference type="SUPFAM" id="SSF58038">
    <property type="entry name" value="SNARE fusion complex"/>
    <property type="match status" value="1"/>
</dbReference>
<evidence type="ECO:0000256" key="6">
    <source>
        <dbReference type="SAM" id="MobiDB-lite"/>
    </source>
</evidence>
<dbReference type="EMBL" id="CAJGYM010000006">
    <property type="protein sequence ID" value="CAD6187174.1"/>
    <property type="molecule type" value="Genomic_DNA"/>
</dbReference>
<dbReference type="AlphaFoldDB" id="A0A8S1GVQ3"/>
<evidence type="ECO:0000256" key="1">
    <source>
        <dbReference type="ARBA" id="ARBA00005396"/>
    </source>
</evidence>
<organism evidence="7 8">
    <name type="scientific">Caenorhabditis auriculariae</name>
    <dbReference type="NCBI Taxonomy" id="2777116"/>
    <lineage>
        <taxon>Eukaryota</taxon>
        <taxon>Metazoa</taxon>
        <taxon>Ecdysozoa</taxon>
        <taxon>Nematoda</taxon>
        <taxon>Chromadorea</taxon>
        <taxon>Rhabditida</taxon>
        <taxon>Rhabditina</taxon>
        <taxon>Rhabditomorpha</taxon>
        <taxon>Rhabditoidea</taxon>
        <taxon>Rhabditidae</taxon>
        <taxon>Peloderinae</taxon>
        <taxon>Caenorhabditis</taxon>
    </lineage>
</organism>
<dbReference type="CDD" id="cd22808">
    <property type="entry name" value="Complexin_NTD_CPLX_I_II"/>
    <property type="match status" value="1"/>
</dbReference>
<dbReference type="PANTHER" id="PTHR16705">
    <property type="entry name" value="COMPLEXIN"/>
    <property type="match status" value="1"/>
</dbReference>
<dbReference type="GO" id="GO:0016079">
    <property type="term" value="P:synaptic vesicle exocytosis"/>
    <property type="evidence" value="ECO:0007669"/>
    <property type="project" value="TreeGrafter"/>
</dbReference>
<reference evidence="7" key="1">
    <citation type="submission" date="2020-10" db="EMBL/GenBank/DDBJ databases">
        <authorList>
            <person name="Kikuchi T."/>
        </authorList>
    </citation>
    <scope>NUCLEOTIDE SEQUENCE</scope>
    <source>
        <strain evidence="7">NKZ352</strain>
    </source>
</reference>
<feature type="region of interest" description="Disordered" evidence="6">
    <location>
        <begin position="44"/>
        <end position="115"/>
    </location>
</feature>
<evidence type="ECO:0000313" key="7">
    <source>
        <dbReference type="EMBL" id="CAD6187174.1"/>
    </source>
</evidence>
<evidence type="ECO:0000256" key="3">
    <source>
        <dbReference type="ARBA" id="ARBA00022483"/>
    </source>
</evidence>
<accession>A0A8S1GVQ3</accession>
<feature type="compositionally biased region" description="Basic and acidic residues" evidence="6">
    <location>
        <begin position="64"/>
        <end position="100"/>
    </location>
</feature>